<keyword evidence="13" id="KW-0862">Zinc</keyword>
<keyword evidence="9 21" id="KW-0489">Methyltransferase</keyword>
<evidence type="ECO:0000256" key="3">
    <source>
        <dbReference type="ARBA" id="ARBA00003317"/>
    </source>
</evidence>
<evidence type="ECO:0000256" key="12">
    <source>
        <dbReference type="ARBA" id="ARBA00022763"/>
    </source>
</evidence>
<keyword evidence="10 21" id="KW-0808">Transferase</keyword>
<evidence type="ECO:0000256" key="6">
    <source>
        <dbReference type="ARBA" id="ARBA00011918"/>
    </source>
</evidence>
<evidence type="ECO:0000313" key="22">
    <source>
        <dbReference type="Proteomes" id="UP000242188"/>
    </source>
</evidence>
<comment type="subcellular location">
    <subcellularLocation>
        <location evidence="4">Nucleus</location>
    </subcellularLocation>
</comment>
<dbReference type="PANTHER" id="PTHR46460:SF1">
    <property type="entry name" value="METHYLATED-DNA--PROTEIN-CYSTEINE METHYLTRANSFERASE"/>
    <property type="match status" value="1"/>
</dbReference>
<dbReference type="InterPro" id="IPR036217">
    <property type="entry name" value="MethylDNA_cys_MeTrfase_DNAb"/>
</dbReference>
<evidence type="ECO:0000256" key="15">
    <source>
        <dbReference type="ARBA" id="ARBA00023204"/>
    </source>
</evidence>
<accession>A0A210QGW5</accession>
<comment type="catalytic activity">
    <reaction evidence="1">
        <text>a 4-O-methyl-thymidine in DNA + L-cysteinyl-[protein] = a thymidine in DNA + S-methyl-L-cysteinyl-[protein]</text>
        <dbReference type="Rhea" id="RHEA:53428"/>
        <dbReference type="Rhea" id="RHEA-COMP:10131"/>
        <dbReference type="Rhea" id="RHEA-COMP:10132"/>
        <dbReference type="Rhea" id="RHEA-COMP:13555"/>
        <dbReference type="Rhea" id="RHEA-COMP:13556"/>
        <dbReference type="ChEBI" id="CHEBI:29950"/>
        <dbReference type="ChEBI" id="CHEBI:82612"/>
        <dbReference type="ChEBI" id="CHEBI:137386"/>
        <dbReference type="ChEBI" id="CHEBI:137387"/>
        <dbReference type="EC" id="2.1.1.63"/>
    </reaction>
</comment>
<comment type="cofactor">
    <cofactor evidence="2">
        <name>Zn(2+)</name>
        <dbReference type="ChEBI" id="CHEBI:29105"/>
    </cofactor>
</comment>
<evidence type="ECO:0000256" key="17">
    <source>
        <dbReference type="ARBA" id="ARBA00030795"/>
    </source>
</evidence>
<dbReference type="AlphaFoldDB" id="A0A210QGW5"/>
<dbReference type="PANTHER" id="PTHR46460">
    <property type="entry name" value="METHYLATED-DNA--PROTEIN-CYSTEINE METHYLTRANSFERASE"/>
    <property type="match status" value="1"/>
</dbReference>
<dbReference type="InterPro" id="IPR014048">
    <property type="entry name" value="MethylDNA_cys_MeTrfase_DNA-bd"/>
</dbReference>
<dbReference type="EMBL" id="NEDP02003741">
    <property type="protein sequence ID" value="OWF47995.1"/>
    <property type="molecule type" value="Genomic_DNA"/>
</dbReference>
<proteinExistence type="inferred from homology"/>
<dbReference type="STRING" id="6573.A0A210QGW5"/>
<dbReference type="InterPro" id="IPR036631">
    <property type="entry name" value="MGMT_N_sf"/>
</dbReference>
<dbReference type="Gene3D" id="1.10.10.10">
    <property type="entry name" value="Winged helix-like DNA-binding domain superfamily/Winged helix DNA-binding domain"/>
    <property type="match status" value="1"/>
</dbReference>
<dbReference type="GO" id="GO:0003908">
    <property type="term" value="F:methylated-DNA-[protein]-cysteine S-methyltransferase activity"/>
    <property type="evidence" value="ECO:0007669"/>
    <property type="project" value="UniProtKB-EC"/>
</dbReference>
<dbReference type="GO" id="GO:0032259">
    <property type="term" value="P:methylation"/>
    <property type="evidence" value="ECO:0007669"/>
    <property type="project" value="UniProtKB-KW"/>
</dbReference>
<evidence type="ECO:0000256" key="18">
    <source>
        <dbReference type="ARBA" id="ARBA00031621"/>
    </source>
</evidence>
<dbReference type="SUPFAM" id="SSF46767">
    <property type="entry name" value="Methylated DNA-protein cysteine methyltransferase, C-terminal domain"/>
    <property type="match status" value="1"/>
</dbReference>
<evidence type="ECO:0000256" key="16">
    <source>
        <dbReference type="ARBA" id="ARBA00023242"/>
    </source>
</evidence>
<dbReference type="CDD" id="cd06445">
    <property type="entry name" value="ATase"/>
    <property type="match status" value="1"/>
</dbReference>
<dbReference type="FunFam" id="1.10.10.10:FF:000214">
    <property type="entry name" value="Methylated-DNA--protein-cysteine methyltransferase"/>
    <property type="match status" value="1"/>
</dbReference>
<keyword evidence="14" id="KW-0238">DNA-binding</keyword>
<evidence type="ECO:0000256" key="13">
    <source>
        <dbReference type="ARBA" id="ARBA00022833"/>
    </source>
</evidence>
<feature type="domain" description="Methylated-DNA-[protein]-cysteine S-methyltransferase DNA binding" evidence="20">
    <location>
        <begin position="142"/>
        <end position="224"/>
    </location>
</feature>
<dbReference type="Proteomes" id="UP000242188">
    <property type="component" value="Unassembled WGS sequence"/>
</dbReference>
<dbReference type="SUPFAM" id="SSF53155">
    <property type="entry name" value="Methylated DNA-protein cysteine methyltransferase domain"/>
    <property type="match status" value="1"/>
</dbReference>
<evidence type="ECO:0000256" key="8">
    <source>
        <dbReference type="ARBA" id="ARBA00022553"/>
    </source>
</evidence>
<evidence type="ECO:0000256" key="11">
    <source>
        <dbReference type="ARBA" id="ARBA00022723"/>
    </source>
</evidence>
<name>A0A210QGW5_MIZYE</name>
<keyword evidence="8" id="KW-0597">Phosphoprotein</keyword>
<dbReference type="NCBIfam" id="TIGR00589">
    <property type="entry name" value="ogt"/>
    <property type="match status" value="1"/>
</dbReference>
<dbReference type="GO" id="GO:0006281">
    <property type="term" value="P:DNA repair"/>
    <property type="evidence" value="ECO:0007669"/>
    <property type="project" value="UniProtKB-KW"/>
</dbReference>
<keyword evidence="16" id="KW-0539">Nucleus</keyword>
<dbReference type="PROSITE" id="PS00374">
    <property type="entry name" value="MGMT"/>
    <property type="match status" value="1"/>
</dbReference>
<evidence type="ECO:0000256" key="9">
    <source>
        <dbReference type="ARBA" id="ARBA00022603"/>
    </source>
</evidence>
<comment type="similarity">
    <text evidence="5">Belongs to the MGMT family.</text>
</comment>
<dbReference type="OrthoDB" id="1907495at2759"/>
<dbReference type="Gene3D" id="3.30.160.70">
    <property type="entry name" value="Methylated DNA-protein cysteine methyltransferase domain"/>
    <property type="match status" value="1"/>
</dbReference>
<reference evidence="21 22" key="1">
    <citation type="journal article" date="2017" name="Nat. Ecol. Evol.">
        <title>Scallop genome provides insights into evolution of bilaterian karyotype and development.</title>
        <authorList>
            <person name="Wang S."/>
            <person name="Zhang J."/>
            <person name="Jiao W."/>
            <person name="Li J."/>
            <person name="Xun X."/>
            <person name="Sun Y."/>
            <person name="Guo X."/>
            <person name="Huan P."/>
            <person name="Dong B."/>
            <person name="Zhang L."/>
            <person name="Hu X."/>
            <person name="Sun X."/>
            <person name="Wang J."/>
            <person name="Zhao C."/>
            <person name="Wang Y."/>
            <person name="Wang D."/>
            <person name="Huang X."/>
            <person name="Wang R."/>
            <person name="Lv J."/>
            <person name="Li Y."/>
            <person name="Zhang Z."/>
            <person name="Liu B."/>
            <person name="Lu W."/>
            <person name="Hui Y."/>
            <person name="Liang J."/>
            <person name="Zhou Z."/>
            <person name="Hou R."/>
            <person name="Li X."/>
            <person name="Liu Y."/>
            <person name="Li H."/>
            <person name="Ning X."/>
            <person name="Lin Y."/>
            <person name="Zhao L."/>
            <person name="Xing Q."/>
            <person name="Dou J."/>
            <person name="Li Y."/>
            <person name="Mao J."/>
            <person name="Guo H."/>
            <person name="Dou H."/>
            <person name="Li T."/>
            <person name="Mu C."/>
            <person name="Jiang W."/>
            <person name="Fu Q."/>
            <person name="Fu X."/>
            <person name="Miao Y."/>
            <person name="Liu J."/>
            <person name="Yu Q."/>
            <person name="Li R."/>
            <person name="Liao H."/>
            <person name="Li X."/>
            <person name="Kong Y."/>
            <person name="Jiang Z."/>
            <person name="Chourrout D."/>
            <person name="Li R."/>
            <person name="Bao Z."/>
        </authorList>
    </citation>
    <scope>NUCLEOTIDE SEQUENCE [LARGE SCALE GENOMIC DNA]</scope>
    <source>
        <strain evidence="21 22">PY_sf001</strain>
    </source>
</reference>
<dbReference type="GO" id="GO:0046872">
    <property type="term" value="F:metal ion binding"/>
    <property type="evidence" value="ECO:0007669"/>
    <property type="project" value="UniProtKB-KW"/>
</dbReference>
<comment type="function">
    <text evidence="3">Involved in the cellular defense against the biological effects of O6-methylguanine (O6-MeG) and O4-methylthymine (O4-MeT) in DNA. Repairs the methylated nucleobase in DNA by stoichiometrically transferring the methyl group to a cysteine residue in the enzyme. This is a suicide reaction: the enzyme is irreversibly inactivated.</text>
</comment>
<comment type="caution">
    <text evidence="21">The sequence shown here is derived from an EMBL/GenBank/DDBJ whole genome shotgun (WGS) entry which is preliminary data.</text>
</comment>
<evidence type="ECO:0000256" key="10">
    <source>
        <dbReference type="ARBA" id="ARBA00022679"/>
    </source>
</evidence>
<evidence type="ECO:0000256" key="19">
    <source>
        <dbReference type="ARBA" id="ARBA00049348"/>
    </source>
</evidence>
<evidence type="ECO:0000256" key="2">
    <source>
        <dbReference type="ARBA" id="ARBA00001947"/>
    </source>
</evidence>
<dbReference type="EC" id="2.1.1.63" evidence="6"/>
<dbReference type="InterPro" id="IPR001497">
    <property type="entry name" value="MethylDNA_cys_MeTrfase_AS"/>
</dbReference>
<evidence type="ECO:0000259" key="20">
    <source>
        <dbReference type="Pfam" id="PF01035"/>
    </source>
</evidence>
<dbReference type="GO" id="GO:0003677">
    <property type="term" value="F:DNA binding"/>
    <property type="evidence" value="ECO:0007669"/>
    <property type="project" value="UniProtKB-KW"/>
</dbReference>
<protein>
    <recommendedName>
        <fullName evidence="7">Methylated-DNA--protein-cysteine methyltransferase</fullName>
        <ecNumber evidence="6">2.1.1.63</ecNumber>
    </recommendedName>
    <alternativeName>
        <fullName evidence="17">6-O-methylguanine-DNA methyltransferase</fullName>
    </alternativeName>
    <alternativeName>
        <fullName evidence="18">O-6-methylguanine-DNA-alkyltransferase</fullName>
    </alternativeName>
</protein>
<dbReference type="FunFam" id="3.30.160.70:FF:000001">
    <property type="entry name" value="Methylated-DNA--protein-cysteine methyltransferase"/>
    <property type="match status" value="1"/>
</dbReference>
<sequence length="226" mass="25217">MLRGTKAPVCLPTSSSSIFRFWRIPAVRYKMSVKSKRQRCVGSSCHHGPTNTYHVSSPVGTMELVSCPRGLHYMSQTDETDEYFTPDKSIEVMVTSQKYQDNGYTYKPLLLGVDWLRHYFKGQHKCQVSPTICASVFKEGSFTAKVWKTLPEKVKFGHSVSYTQLADLSGNIKACRAVGAAMKANPIQLIIPCHRVLPEGGGVGNYSGGNKNKMKLWLLKHEGVIK</sequence>
<dbReference type="GO" id="GO:0005654">
    <property type="term" value="C:nucleoplasm"/>
    <property type="evidence" value="ECO:0007669"/>
    <property type="project" value="TreeGrafter"/>
</dbReference>
<evidence type="ECO:0000256" key="1">
    <source>
        <dbReference type="ARBA" id="ARBA00001286"/>
    </source>
</evidence>
<keyword evidence="15" id="KW-0234">DNA repair</keyword>
<keyword evidence="22" id="KW-1185">Reference proteome</keyword>
<evidence type="ECO:0000313" key="21">
    <source>
        <dbReference type="EMBL" id="OWF47995.1"/>
    </source>
</evidence>
<evidence type="ECO:0000256" key="14">
    <source>
        <dbReference type="ARBA" id="ARBA00023125"/>
    </source>
</evidence>
<comment type="catalytic activity">
    <reaction evidence="19">
        <text>a 6-O-methyl-2'-deoxyguanosine in DNA + L-cysteinyl-[protein] = S-methyl-L-cysteinyl-[protein] + a 2'-deoxyguanosine in DNA</text>
        <dbReference type="Rhea" id="RHEA:24000"/>
        <dbReference type="Rhea" id="RHEA-COMP:10131"/>
        <dbReference type="Rhea" id="RHEA-COMP:10132"/>
        <dbReference type="Rhea" id="RHEA-COMP:11367"/>
        <dbReference type="Rhea" id="RHEA-COMP:11368"/>
        <dbReference type="ChEBI" id="CHEBI:29950"/>
        <dbReference type="ChEBI" id="CHEBI:82612"/>
        <dbReference type="ChEBI" id="CHEBI:85445"/>
        <dbReference type="ChEBI" id="CHEBI:85448"/>
        <dbReference type="EC" id="2.1.1.63"/>
    </reaction>
</comment>
<evidence type="ECO:0000256" key="5">
    <source>
        <dbReference type="ARBA" id="ARBA00008711"/>
    </source>
</evidence>
<keyword evidence="11" id="KW-0479">Metal-binding</keyword>
<keyword evidence="12" id="KW-0227">DNA damage</keyword>
<organism evidence="21 22">
    <name type="scientific">Mizuhopecten yessoensis</name>
    <name type="common">Japanese scallop</name>
    <name type="synonym">Patinopecten yessoensis</name>
    <dbReference type="NCBI Taxonomy" id="6573"/>
    <lineage>
        <taxon>Eukaryota</taxon>
        <taxon>Metazoa</taxon>
        <taxon>Spiralia</taxon>
        <taxon>Lophotrochozoa</taxon>
        <taxon>Mollusca</taxon>
        <taxon>Bivalvia</taxon>
        <taxon>Autobranchia</taxon>
        <taxon>Pteriomorphia</taxon>
        <taxon>Pectinida</taxon>
        <taxon>Pectinoidea</taxon>
        <taxon>Pectinidae</taxon>
        <taxon>Mizuhopecten</taxon>
    </lineage>
</organism>
<dbReference type="InterPro" id="IPR036388">
    <property type="entry name" value="WH-like_DNA-bd_sf"/>
</dbReference>
<evidence type="ECO:0000256" key="4">
    <source>
        <dbReference type="ARBA" id="ARBA00004123"/>
    </source>
</evidence>
<evidence type="ECO:0000256" key="7">
    <source>
        <dbReference type="ARBA" id="ARBA00015377"/>
    </source>
</evidence>
<dbReference type="Pfam" id="PF01035">
    <property type="entry name" value="DNA_binding_1"/>
    <property type="match status" value="1"/>
</dbReference>
<gene>
    <name evidence="21" type="ORF">KP79_PYT05450</name>
</gene>